<feature type="non-terminal residue" evidence="1">
    <location>
        <position position="34"/>
    </location>
</feature>
<sequence length="34" mass="3814">MISAIGIRYGETELVKYAQTDQEFPKGTLLVVKD</sequence>
<comment type="caution">
    <text evidence="1">The sequence shown here is derived from an EMBL/GenBank/DDBJ whole genome shotgun (WGS) entry which is preliminary data.</text>
</comment>
<dbReference type="AlphaFoldDB" id="A0A5S4T9V5"/>
<accession>A0A5S4T9V5</accession>
<gene>
    <name evidence="1" type="ORF">E0F67_10050</name>
</gene>
<proteinExistence type="predicted"/>
<dbReference type="Proteomes" id="UP000325300">
    <property type="component" value="Unassembled WGS sequence"/>
</dbReference>
<evidence type="ECO:0000313" key="2">
    <source>
        <dbReference type="Proteomes" id="UP000325300"/>
    </source>
</evidence>
<protein>
    <submittedName>
        <fullName evidence="1">Signal peptidase II</fullName>
    </submittedName>
</protein>
<evidence type="ECO:0000313" key="1">
    <source>
        <dbReference type="EMBL" id="TYK92265.1"/>
    </source>
</evidence>
<reference evidence="1 2" key="1">
    <citation type="submission" date="2019-02" db="EMBL/GenBank/DDBJ databases">
        <title>Novel genomic isolates of S. pyogenes and S. dysgalactiae subsp. equisimilis associated to necrotising fasciitis (NSTI).</title>
        <authorList>
            <person name="Barrantes I."/>
        </authorList>
    </citation>
    <scope>NUCLEOTIDE SEQUENCE [LARGE SCALE GENOMIC DNA]</scope>
    <source>
        <strain evidence="1 2">SPY5003</strain>
    </source>
</reference>
<organism evidence="1 2">
    <name type="scientific">Streptococcus pyogenes</name>
    <dbReference type="NCBI Taxonomy" id="1314"/>
    <lineage>
        <taxon>Bacteria</taxon>
        <taxon>Bacillati</taxon>
        <taxon>Bacillota</taxon>
        <taxon>Bacilli</taxon>
        <taxon>Lactobacillales</taxon>
        <taxon>Streptococcaceae</taxon>
        <taxon>Streptococcus</taxon>
    </lineage>
</organism>
<name>A0A5S4T9V5_STRPY</name>
<dbReference type="EMBL" id="SJLI01000184">
    <property type="protein sequence ID" value="TYK92265.1"/>
    <property type="molecule type" value="Genomic_DNA"/>
</dbReference>